<name>A0A1U7LK58_NEOID</name>
<feature type="compositionally biased region" description="Polar residues" evidence="1">
    <location>
        <begin position="1"/>
        <end position="24"/>
    </location>
</feature>
<protein>
    <submittedName>
        <fullName evidence="2">Uncharacterized protein</fullName>
    </submittedName>
</protein>
<evidence type="ECO:0000313" key="3">
    <source>
        <dbReference type="Proteomes" id="UP000186594"/>
    </source>
</evidence>
<proteinExistence type="predicted"/>
<sequence>MSDSIKSSQNKPKLITPQSLQQGSGKDDSNSPTIRDFVDQPPVNECIERQRINSQIIFGNEMSTKVIEEDIERELSDWINSDDLHDRQTESSSLHLSVNTTSTLERHLSHHQVKPREIVENVCSRTNTIEPGNEDVEAEGS</sequence>
<keyword evidence="3" id="KW-1185">Reference proteome</keyword>
<evidence type="ECO:0000256" key="1">
    <source>
        <dbReference type="SAM" id="MobiDB-lite"/>
    </source>
</evidence>
<organism evidence="2 3">
    <name type="scientific">Neolecta irregularis (strain DAH-3)</name>
    <dbReference type="NCBI Taxonomy" id="1198029"/>
    <lineage>
        <taxon>Eukaryota</taxon>
        <taxon>Fungi</taxon>
        <taxon>Dikarya</taxon>
        <taxon>Ascomycota</taxon>
        <taxon>Taphrinomycotina</taxon>
        <taxon>Neolectales</taxon>
        <taxon>Neolectaceae</taxon>
        <taxon>Neolecta</taxon>
    </lineage>
</organism>
<dbReference type="AlphaFoldDB" id="A0A1U7LK58"/>
<reference evidence="2 3" key="1">
    <citation type="submission" date="2016-04" db="EMBL/GenBank/DDBJ databases">
        <title>Evolutionary innovation and constraint leading to complex multicellularity in the Ascomycota.</title>
        <authorList>
            <person name="Cisse O."/>
            <person name="Nguyen A."/>
            <person name="Hewitt D.A."/>
            <person name="Jedd G."/>
            <person name="Stajich J.E."/>
        </authorList>
    </citation>
    <scope>NUCLEOTIDE SEQUENCE [LARGE SCALE GENOMIC DNA]</scope>
    <source>
        <strain evidence="2 3">DAH-3</strain>
    </source>
</reference>
<evidence type="ECO:0000313" key="2">
    <source>
        <dbReference type="EMBL" id="OLL23037.1"/>
    </source>
</evidence>
<gene>
    <name evidence="2" type="ORF">NEOLI_004113</name>
</gene>
<accession>A0A1U7LK58</accession>
<dbReference type="Proteomes" id="UP000186594">
    <property type="component" value="Unassembled WGS sequence"/>
</dbReference>
<comment type="caution">
    <text evidence="2">The sequence shown here is derived from an EMBL/GenBank/DDBJ whole genome shotgun (WGS) entry which is preliminary data.</text>
</comment>
<feature type="region of interest" description="Disordered" evidence="1">
    <location>
        <begin position="1"/>
        <end position="42"/>
    </location>
</feature>
<dbReference type="EMBL" id="LXFE01002357">
    <property type="protein sequence ID" value="OLL23037.1"/>
    <property type="molecule type" value="Genomic_DNA"/>
</dbReference>